<feature type="coiled-coil region" evidence="2">
    <location>
        <begin position="36"/>
        <end position="98"/>
    </location>
</feature>
<keyword evidence="2" id="KW-0175">Coiled coil</keyword>
<evidence type="ECO:0000256" key="1">
    <source>
        <dbReference type="ARBA" id="ARBA00023186"/>
    </source>
</evidence>
<dbReference type="InterPro" id="IPR001623">
    <property type="entry name" value="DnaJ_domain"/>
</dbReference>
<keyword evidence="1" id="KW-0143">Chaperone</keyword>
<evidence type="ECO:0000313" key="4">
    <source>
        <dbReference type="EMBL" id="PME29318.1"/>
    </source>
</evidence>
<reference evidence="4 5" key="1">
    <citation type="journal article" date="2018" name="Nature">
        <title>A major lineage of non-tailed dsDNA viruses as unrecognized killers of marine bacteria.</title>
        <authorList>
            <person name="Kauffman K.M."/>
            <person name="Hussain F.A."/>
            <person name="Yang J."/>
            <person name="Arevalo P."/>
            <person name="Brown J.M."/>
            <person name="Chang W.K."/>
            <person name="VanInsberghe D."/>
            <person name="Elsherbini J."/>
            <person name="Sharma R.S."/>
            <person name="Cutler M.B."/>
            <person name="Kelly L."/>
            <person name="Polz M.F."/>
        </authorList>
    </citation>
    <scope>NUCLEOTIDE SEQUENCE [LARGE SCALE GENOMIC DNA]</scope>
    <source>
        <strain evidence="4 5">10N.286.55.E1</strain>
    </source>
</reference>
<comment type="caution">
    <text evidence="4">The sequence shown here is derived from an EMBL/GenBank/DDBJ whole genome shotgun (WGS) entry which is preliminary data.</text>
</comment>
<sequence length="160" mass="18425">MRAIAVTLLGPEFKRRFGYVKFSDTSSLNKVDSYLLDKANDTIKSANKRISQLKFDNLKIEENFEKLTIEKNSTLKLNAELNVEINRLKQDIHELKESSASKNACPYETLGARKGERDIKVIKANYKRLSNIYHYDRTGSNTIMKQINVAYDQLVKICKC</sequence>
<dbReference type="SUPFAM" id="SSF46565">
    <property type="entry name" value="Chaperone J-domain"/>
    <property type="match status" value="1"/>
</dbReference>
<evidence type="ECO:0000259" key="3">
    <source>
        <dbReference type="SMART" id="SM00271"/>
    </source>
</evidence>
<proteinExistence type="predicted"/>
<dbReference type="Proteomes" id="UP000239763">
    <property type="component" value="Unassembled WGS sequence"/>
</dbReference>
<accession>A0AA44VSE2</accession>
<protein>
    <recommendedName>
        <fullName evidence="3">J domain-containing protein</fullName>
    </recommendedName>
</protein>
<dbReference type="Gene3D" id="1.10.287.110">
    <property type="entry name" value="DnaJ domain"/>
    <property type="match status" value="1"/>
</dbReference>
<dbReference type="SMART" id="SM00271">
    <property type="entry name" value="DnaJ"/>
    <property type="match status" value="1"/>
</dbReference>
<keyword evidence="5" id="KW-1185">Reference proteome</keyword>
<dbReference type="EMBL" id="MCSB01000013">
    <property type="protein sequence ID" value="PME29318.1"/>
    <property type="molecule type" value="Genomic_DNA"/>
</dbReference>
<evidence type="ECO:0000313" key="5">
    <source>
        <dbReference type="Proteomes" id="UP000239763"/>
    </source>
</evidence>
<organism evidence="4 5">
    <name type="scientific">Vibrio lentus</name>
    <dbReference type="NCBI Taxonomy" id="136468"/>
    <lineage>
        <taxon>Bacteria</taxon>
        <taxon>Pseudomonadati</taxon>
        <taxon>Pseudomonadota</taxon>
        <taxon>Gammaproteobacteria</taxon>
        <taxon>Vibrionales</taxon>
        <taxon>Vibrionaceae</taxon>
        <taxon>Vibrio</taxon>
    </lineage>
</organism>
<dbReference type="AlphaFoldDB" id="A0AA44VSE2"/>
<dbReference type="InterPro" id="IPR036869">
    <property type="entry name" value="J_dom_sf"/>
</dbReference>
<gene>
    <name evidence="4" type="ORF">BCV38_04370</name>
</gene>
<name>A0AA44VSE2_9VIBR</name>
<feature type="domain" description="J" evidence="3">
    <location>
        <begin position="104"/>
        <end position="159"/>
    </location>
</feature>
<evidence type="ECO:0000256" key="2">
    <source>
        <dbReference type="SAM" id="Coils"/>
    </source>
</evidence>